<dbReference type="InterPro" id="IPR034074">
    <property type="entry name" value="Y4bN_pept_dom"/>
</dbReference>
<dbReference type="InterPro" id="IPR036852">
    <property type="entry name" value="Peptidase_S8/S53_dom_sf"/>
</dbReference>
<organism evidence="2 3">
    <name type="scientific">Burkholderia cenocepacia</name>
    <dbReference type="NCBI Taxonomy" id="95486"/>
    <lineage>
        <taxon>Bacteria</taxon>
        <taxon>Pseudomonadati</taxon>
        <taxon>Pseudomonadota</taxon>
        <taxon>Betaproteobacteria</taxon>
        <taxon>Burkholderiales</taxon>
        <taxon>Burkholderiaceae</taxon>
        <taxon>Burkholderia</taxon>
        <taxon>Burkholderia cepacia complex</taxon>
    </lineage>
</organism>
<name>A0AAW4TFX5_9BURK</name>
<dbReference type="RefSeq" id="WP_226133657.1">
    <property type="nucleotide sequence ID" value="NZ_JAIZTC010000003.1"/>
</dbReference>
<reference evidence="2" key="1">
    <citation type="submission" date="2023-08" db="EMBL/GenBank/DDBJ databases">
        <title>A collection of bacterial strains from the Burkholderia cepacia Research Laboratory and Repository.</title>
        <authorList>
            <person name="Lipuma J."/>
            <person name="Spilker T."/>
        </authorList>
    </citation>
    <scope>NUCLEOTIDE SEQUENCE</scope>
    <source>
        <strain evidence="2">AU0862</strain>
    </source>
</reference>
<feature type="domain" description="Peptidase S8/S53" evidence="1">
    <location>
        <begin position="231"/>
        <end position="590"/>
    </location>
</feature>
<evidence type="ECO:0000259" key="1">
    <source>
        <dbReference type="Pfam" id="PF00082"/>
    </source>
</evidence>
<dbReference type="EMBL" id="JAIZTC010000003">
    <property type="protein sequence ID" value="MCA8379470.1"/>
    <property type="molecule type" value="Genomic_DNA"/>
</dbReference>
<evidence type="ECO:0000313" key="2">
    <source>
        <dbReference type="EMBL" id="MCA8379470.1"/>
    </source>
</evidence>
<dbReference type="Proteomes" id="UP001199070">
    <property type="component" value="Unassembled WGS sequence"/>
</dbReference>
<dbReference type="Pfam" id="PF00082">
    <property type="entry name" value="Peptidase_S8"/>
    <property type="match status" value="1"/>
</dbReference>
<protein>
    <submittedName>
        <fullName evidence="2">S8 family peptidase</fullName>
    </submittedName>
</protein>
<dbReference type="InterPro" id="IPR000209">
    <property type="entry name" value="Peptidase_S8/S53_dom"/>
</dbReference>
<comment type="caution">
    <text evidence="2">The sequence shown here is derived from an EMBL/GenBank/DDBJ whole genome shotgun (WGS) entry which is preliminary data.</text>
</comment>
<dbReference type="GO" id="GO:0004252">
    <property type="term" value="F:serine-type endopeptidase activity"/>
    <property type="evidence" value="ECO:0007669"/>
    <property type="project" value="InterPro"/>
</dbReference>
<evidence type="ECO:0000313" key="3">
    <source>
        <dbReference type="Proteomes" id="UP001199070"/>
    </source>
</evidence>
<gene>
    <name evidence="2" type="ORF">LGN22_11335</name>
</gene>
<proteinExistence type="predicted"/>
<sequence length="791" mass="87250">MFEIAGSILDFYQQAGSIGLEYLADDEIEIQSDDDFYVTGKPEENVEGRMYLAMPDLRALQELVRLWERYKTGQRMQNGFGMWGKLFPLLKDVRAWGPADRLPSETLAYWRERIAESPNDPVRFEVELWYRESELARQNAFRIFSEDVAQMGGFIVHHATIPEIRYSAVLLDLPPERVQELLENPTVSLARADEIMFIRPQSISRFLAEDDVLDDPHAQQAPRIDQALPPVVALLDGFPVQNHERLAARLIIDDPDGFEAGYTVPLRKHGTEMASLILHGDLNQGESPLDRPIYVRPVLRPTPQGDEATPTDRLLVDVIYRAIRRIKEGEGDEGAVAPSVALINLSLGDRYRPFSGPMSPWARLIDYLAFRYRLLFLVSAGNVLDGFAVPDFASWTEFEDATAEEREKAVLNALNANKAQRTLFSPAEALNVLTVGAAHVDNHTNGHVPATALDPFTAGPLPNVSSALGLGHRRVIKPDILLNGGRELIRMRQNNPHLEIEPVRATQRAFGLLAAAPDPRAADLTRTSLTWGTSAATALATRAGHRIYDVLLDAVEGSRHSDVPPEYFPLLIKTLLVHGASWGDKSDLLTALGPHGQGKHHERTDNVARFLGYGYLDIPRVLECSANRATLLGHGTISAGNALLYRVPLPVGLNSTTEFRAVTVTLAWFSPVNPRHQGYRMAALEAGPGGDSEFSLGVNRAGISQPNDKAARRGTVFHERREGERAASFIDDGDLLVRVSCRTPAGEYDQPIPYALAVSLEVGIGSTIQVYDEVRAAIDARVRPPVSAMGG</sequence>
<dbReference type="AlphaFoldDB" id="A0AAW4TFX5"/>
<dbReference type="SUPFAM" id="SSF52743">
    <property type="entry name" value="Subtilisin-like"/>
    <property type="match status" value="1"/>
</dbReference>
<dbReference type="CDD" id="cd04847">
    <property type="entry name" value="Peptidases_S8_Subtilisin_like_2"/>
    <property type="match status" value="1"/>
</dbReference>
<dbReference type="Gene3D" id="3.40.50.200">
    <property type="entry name" value="Peptidase S8/S53 domain"/>
    <property type="match status" value="1"/>
</dbReference>
<dbReference type="GO" id="GO:0006508">
    <property type="term" value="P:proteolysis"/>
    <property type="evidence" value="ECO:0007669"/>
    <property type="project" value="InterPro"/>
</dbReference>
<accession>A0AAW4TFX5</accession>